<keyword evidence="3" id="KW-1185">Reference proteome</keyword>
<dbReference type="InterPro" id="IPR051339">
    <property type="entry name" value="DnaJ_subfamily_B"/>
</dbReference>
<dbReference type="EMBL" id="JBGMDY010000011">
    <property type="protein sequence ID" value="KAL2319152.1"/>
    <property type="molecule type" value="Genomic_DNA"/>
</dbReference>
<dbReference type="PANTHER" id="PTHR24078">
    <property type="entry name" value="DNAJ HOMOLOG SUBFAMILY C MEMBER"/>
    <property type="match status" value="1"/>
</dbReference>
<accession>A0ABD1L6L3</accession>
<reference evidence="2 3" key="1">
    <citation type="submission" date="2024-08" db="EMBL/GenBank/DDBJ databases">
        <title>Insights into the chromosomal genome structure of Flemingia macrophylla.</title>
        <authorList>
            <person name="Ding Y."/>
            <person name="Zhao Y."/>
            <person name="Bi W."/>
            <person name="Wu M."/>
            <person name="Zhao G."/>
            <person name="Gong Y."/>
            <person name="Li W."/>
            <person name="Zhang P."/>
        </authorList>
    </citation>
    <scope>NUCLEOTIDE SEQUENCE [LARGE SCALE GENOMIC DNA]</scope>
    <source>
        <strain evidence="2">DYQJB</strain>
        <tissue evidence="2">Leaf</tissue>
    </source>
</reference>
<dbReference type="AlphaFoldDB" id="A0ABD1L6L3"/>
<gene>
    <name evidence="2" type="ORF">Fmac_033028</name>
</gene>
<comment type="caution">
    <text evidence="2">The sequence shown here is derived from an EMBL/GenBank/DDBJ whole genome shotgun (WGS) entry which is preliminary data.</text>
</comment>
<protein>
    <submittedName>
        <fullName evidence="2">Uncharacterized protein</fullName>
    </submittedName>
</protein>
<evidence type="ECO:0000256" key="1">
    <source>
        <dbReference type="ARBA" id="ARBA00023186"/>
    </source>
</evidence>
<evidence type="ECO:0000313" key="3">
    <source>
        <dbReference type="Proteomes" id="UP001603857"/>
    </source>
</evidence>
<keyword evidence="1" id="KW-0143">Chaperone</keyword>
<dbReference type="Proteomes" id="UP001603857">
    <property type="component" value="Unassembled WGS sequence"/>
</dbReference>
<evidence type="ECO:0000313" key="2">
    <source>
        <dbReference type="EMBL" id="KAL2319152.1"/>
    </source>
</evidence>
<proteinExistence type="predicted"/>
<organism evidence="2 3">
    <name type="scientific">Flemingia macrophylla</name>
    <dbReference type="NCBI Taxonomy" id="520843"/>
    <lineage>
        <taxon>Eukaryota</taxon>
        <taxon>Viridiplantae</taxon>
        <taxon>Streptophyta</taxon>
        <taxon>Embryophyta</taxon>
        <taxon>Tracheophyta</taxon>
        <taxon>Spermatophyta</taxon>
        <taxon>Magnoliopsida</taxon>
        <taxon>eudicotyledons</taxon>
        <taxon>Gunneridae</taxon>
        <taxon>Pentapetalae</taxon>
        <taxon>rosids</taxon>
        <taxon>fabids</taxon>
        <taxon>Fabales</taxon>
        <taxon>Fabaceae</taxon>
        <taxon>Papilionoideae</taxon>
        <taxon>50 kb inversion clade</taxon>
        <taxon>NPAAA clade</taxon>
        <taxon>indigoferoid/millettioid clade</taxon>
        <taxon>Phaseoleae</taxon>
        <taxon>Flemingia</taxon>
    </lineage>
</organism>
<dbReference type="Gene3D" id="2.60.260.20">
    <property type="entry name" value="Urease metallochaperone UreE, N-terminal domain"/>
    <property type="match status" value="1"/>
</dbReference>
<name>A0ABD1L6L3_9FABA</name>
<sequence>MLGEFGGETLPGEIWHSATPTTFLAKLVAQGGRRARFGTPGRGFGKPIIGGRYAPLAMHLGGWSWQATTFLPRAAGYPKLMPHHASPRCRAVTLLAALSPRCLAAAPFRLTPSRLAASSSSSSAFHHHRQNPPPSFHFNPRDADDIYAELFGFDDSATASSLRGAFSSRKATPIENALPCSLEDLYKGVKKKMKISRNVCDAFE</sequence>
<dbReference type="PANTHER" id="PTHR24078:SF524">
    <property type="entry name" value="DNAJ HEAT SHOCK FAMILY PROTEIN"/>
    <property type="match status" value="1"/>
</dbReference>